<comment type="similarity">
    <text evidence="12 13">Belongs to the TonB-dependent receptor family.</text>
</comment>
<dbReference type="PROSITE" id="PS52016">
    <property type="entry name" value="TONB_DEPENDENT_REC_3"/>
    <property type="match status" value="1"/>
</dbReference>
<evidence type="ECO:0000256" key="14">
    <source>
        <dbReference type="SAM" id="SignalP"/>
    </source>
</evidence>
<accession>A0A3S9VZZ4</accession>
<keyword evidence="11 12" id="KW-0998">Cell outer membrane</keyword>
<dbReference type="InterPro" id="IPR000531">
    <property type="entry name" value="Beta-barrel_TonB"/>
</dbReference>
<evidence type="ECO:0000256" key="13">
    <source>
        <dbReference type="RuleBase" id="RU003357"/>
    </source>
</evidence>
<evidence type="ECO:0000256" key="6">
    <source>
        <dbReference type="ARBA" id="ARBA00022729"/>
    </source>
</evidence>
<dbReference type="InterPro" id="IPR012910">
    <property type="entry name" value="Plug_dom"/>
</dbReference>
<evidence type="ECO:0000256" key="11">
    <source>
        <dbReference type="ARBA" id="ARBA00023237"/>
    </source>
</evidence>
<gene>
    <name evidence="17" type="ORF">D8S85_10875</name>
</gene>
<name>A0A3S9VZZ4_9BACT</name>
<evidence type="ECO:0000256" key="10">
    <source>
        <dbReference type="ARBA" id="ARBA00023136"/>
    </source>
</evidence>
<sequence>MKKVVVLALLLFVCVGSLLAQENDKRTKKSITDSLFRIEQVNVMEKKKKIDLLGLDVPLRFVPITVSKLSSQMLDRKGIVDLMDAVKFLPGIVAKDKQYGQFQQFSIRGQGSAVVMIDGIRDERTLNNNVPYGDLAAVESIELLKGPAAILAGHSAMGGVLNIVRKKASSDFSANARISYGSWDERRATLGFGGKLVGPLEYRANVNYSTGDGWREVNANRFSVYGALGADLGKWGRVDVTGSYADDDYTTEIGAAPVMPGDMFYVDGDKPYALKGERHPEADYREVYNDFANNYMKRKVWDMSVSYVYQITDWMKLKERFSYFHSDLDYHCIEGLSYRTSKDPIYKWYYNKSETEKVYVDLDTVQRGNAARLNPLNFNPDHKNVNNTIELTGKFETGSVLHNYTLGWVYNCFDFAQYNGYGKDDLWGPGLDALLPVRNPHIVQGWWDTKVSAVSLRTERTHGIYLHDVIEFNDKWKMMASGRVDLYSRKTSSATIDNGKQKYETKNRKEWKEVETSAFTYRVGVVYFPMSELSFYGSVSSYFNPVTTTYSPTVMYLDRKGNEFNPDENGGEVFKPEKGYSTEVGVRYTLNEMVDINASVFYIRKYNIVKSLGDTTVLVDGVATEKSIRGQVGRADSRGFDVEVVVRPLPTLQITGGLGWSDYRLREIAESGRFSKYKEQNKNVRATGVPRTTFYAYADYMIPRGIFKNLSFHLSGNFKDKVFRNVDNRLYDPALWLMDAGIFYTIKNHVTLALNVNNLFDKEYFERTTIMGKPRNYQASVSYTF</sequence>
<dbReference type="InterPro" id="IPR010917">
    <property type="entry name" value="TonB_rcpt_CS"/>
</dbReference>
<dbReference type="PROSITE" id="PS01156">
    <property type="entry name" value="TONB_DEPENDENT_REC_2"/>
    <property type="match status" value="1"/>
</dbReference>
<keyword evidence="3 12" id="KW-1134">Transmembrane beta strand</keyword>
<dbReference type="CDD" id="cd01347">
    <property type="entry name" value="ligand_gated_channel"/>
    <property type="match status" value="1"/>
</dbReference>
<dbReference type="EMBL" id="CP032819">
    <property type="protein sequence ID" value="AZS31993.1"/>
    <property type="molecule type" value="Genomic_DNA"/>
</dbReference>
<dbReference type="InterPro" id="IPR039426">
    <property type="entry name" value="TonB-dep_rcpt-like"/>
</dbReference>
<evidence type="ECO:0000256" key="9">
    <source>
        <dbReference type="ARBA" id="ARBA00023077"/>
    </source>
</evidence>
<dbReference type="InterPro" id="IPR036942">
    <property type="entry name" value="Beta-barrel_TonB_sf"/>
</dbReference>
<evidence type="ECO:0000256" key="12">
    <source>
        <dbReference type="PROSITE-ProRule" id="PRU01360"/>
    </source>
</evidence>
<keyword evidence="10 12" id="KW-0472">Membrane</keyword>
<dbReference type="PANTHER" id="PTHR32552:SF68">
    <property type="entry name" value="FERRICHROME OUTER MEMBRANE TRANSPORTER_PHAGE RECEPTOR"/>
    <property type="match status" value="1"/>
</dbReference>
<reference evidence="17 18" key="1">
    <citation type="submission" date="2018-10" db="EMBL/GenBank/DDBJ databases">
        <title>Butyricimonas faecalis sp. nov., isolated from human faeces and emended description of the genus Butyricimonas.</title>
        <authorList>
            <person name="Le Roy T."/>
            <person name="Van der Smissen P."/>
            <person name="Paquot A."/>
            <person name="Delzenne N."/>
            <person name="Muccioli G."/>
            <person name="Collet J.-F."/>
            <person name="Cani P.D."/>
        </authorList>
    </citation>
    <scope>NUCLEOTIDE SEQUENCE [LARGE SCALE GENOMIC DNA]</scope>
    <source>
        <strain evidence="17 18">H184</strain>
    </source>
</reference>
<dbReference type="Proteomes" id="UP000270673">
    <property type="component" value="Chromosome"/>
</dbReference>
<feature type="chain" id="PRO_5019471246" evidence="14">
    <location>
        <begin position="21"/>
        <end position="785"/>
    </location>
</feature>
<evidence type="ECO:0000256" key="4">
    <source>
        <dbReference type="ARBA" id="ARBA00022496"/>
    </source>
</evidence>
<keyword evidence="17" id="KW-0675">Receptor</keyword>
<dbReference type="Gene3D" id="2.40.170.20">
    <property type="entry name" value="TonB-dependent receptor, beta-barrel domain"/>
    <property type="match status" value="1"/>
</dbReference>
<evidence type="ECO:0000313" key="17">
    <source>
        <dbReference type="EMBL" id="AZS31993.1"/>
    </source>
</evidence>
<keyword evidence="2 12" id="KW-0813">Transport</keyword>
<dbReference type="Gene3D" id="2.170.130.10">
    <property type="entry name" value="TonB-dependent receptor, plug domain"/>
    <property type="match status" value="1"/>
</dbReference>
<dbReference type="KEGG" id="buy:D8S85_10875"/>
<evidence type="ECO:0000256" key="1">
    <source>
        <dbReference type="ARBA" id="ARBA00004571"/>
    </source>
</evidence>
<dbReference type="InterPro" id="IPR037066">
    <property type="entry name" value="Plug_dom_sf"/>
</dbReference>
<keyword evidence="6 14" id="KW-0732">Signal</keyword>
<dbReference type="OrthoDB" id="9775095at2"/>
<dbReference type="SUPFAM" id="SSF56935">
    <property type="entry name" value="Porins"/>
    <property type="match status" value="1"/>
</dbReference>
<keyword evidence="5 12" id="KW-0812">Transmembrane</keyword>
<dbReference type="RefSeq" id="WP_106625075.1">
    <property type="nucleotide sequence ID" value="NZ_CP032819.1"/>
</dbReference>
<dbReference type="Pfam" id="PF00593">
    <property type="entry name" value="TonB_dep_Rec_b-barrel"/>
    <property type="match status" value="1"/>
</dbReference>
<feature type="domain" description="TonB-dependent receptor-like beta-barrel" evidence="15">
    <location>
        <begin position="287"/>
        <end position="759"/>
    </location>
</feature>
<feature type="signal peptide" evidence="14">
    <location>
        <begin position="1"/>
        <end position="20"/>
    </location>
</feature>
<evidence type="ECO:0000256" key="5">
    <source>
        <dbReference type="ARBA" id="ARBA00022692"/>
    </source>
</evidence>
<evidence type="ECO:0000256" key="7">
    <source>
        <dbReference type="ARBA" id="ARBA00023004"/>
    </source>
</evidence>
<dbReference type="AlphaFoldDB" id="A0A3S9VZZ4"/>
<feature type="domain" description="TonB-dependent receptor plug" evidence="16">
    <location>
        <begin position="59"/>
        <end position="160"/>
    </location>
</feature>
<evidence type="ECO:0000256" key="2">
    <source>
        <dbReference type="ARBA" id="ARBA00022448"/>
    </source>
</evidence>
<keyword evidence="4" id="KW-0410">Iron transport</keyword>
<dbReference type="GO" id="GO:0009279">
    <property type="term" value="C:cell outer membrane"/>
    <property type="evidence" value="ECO:0007669"/>
    <property type="project" value="UniProtKB-SubCell"/>
</dbReference>
<protein>
    <submittedName>
        <fullName evidence="17">TonB-dependent receptor</fullName>
    </submittedName>
</protein>
<evidence type="ECO:0000259" key="16">
    <source>
        <dbReference type="Pfam" id="PF07715"/>
    </source>
</evidence>
<organism evidence="17 18">
    <name type="scientific">Butyricimonas faecalis</name>
    <dbReference type="NCBI Taxonomy" id="2093856"/>
    <lineage>
        <taxon>Bacteria</taxon>
        <taxon>Pseudomonadati</taxon>
        <taxon>Bacteroidota</taxon>
        <taxon>Bacteroidia</taxon>
        <taxon>Bacteroidales</taxon>
        <taxon>Odoribacteraceae</taxon>
        <taxon>Butyricimonas</taxon>
    </lineage>
</organism>
<dbReference type="Pfam" id="PF07715">
    <property type="entry name" value="Plug"/>
    <property type="match status" value="1"/>
</dbReference>
<evidence type="ECO:0000256" key="8">
    <source>
        <dbReference type="ARBA" id="ARBA00023065"/>
    </source>
</evidence>
<dbReference type="GO" id="GO:0015344">
    <property type="term" value="F:siderophore uptake transmembrane transporter activity"/>
    <property type="evidence" value="ECO:0007669"/>
    <property type="project" value="TreeGrafter"/>
</dbReference>
<evidence type="ECO:0000259" key="15">
    <source>
        <dbReference type="Pfam" id="PF00593"/>
    </source>
</evidence>
<keyword evidence="18" id="KW-1185">Reference proteome</keyword>
<evidence type="ECO:0000313" key="18">
    <source>
        <dbReference type="Proteomes" id="UP000270673"/>
    </source>
</evidence>
<keyword evidence="9 13" id="KW-0798">TonB box</keyword>
<evidence type="ECO:0000256" key="3">
    <source>
        <dbReference type="ARBA" id="ARBA00022452"/>
    </source>
</evidence>
<dbReference type="PANTHER" id="PTHR32552">
    <property type="entry name" value="FERRICHROME IRON RECEPTOR-RELATED"/>
    <property type="match status" value="1"/>
</dbReference>
<comment type="subcellular location">
    <subcellularLocation>
        <location evidence="1 12">Cell outer membrane</location>
        <topology evidence="1 12">Multi-pass membrane protein</topology>
    </subcellularLocation>
</comment>
<keyword evidence="8" id="KW-0406">Ion transport</keyword>
<proteinExistence type="inferred from homology"/>
<keyword evidence="7" id="KW-0408">Iron</keyword>